<evidence type="ECO:0000313" key="3">
    <source>
        <dbReference type="Proteomes" id="UP000199614"/>
    </source>
</evidence>
<dbReference type="RefSeq" id="WP_177238460.1">
    <property type="nucleotide sequence ID" value="NZ_FOUY01000012.1"/>
</dbReference>
<dbReference type="Proteomes" id="UP000199614">
    <property type="component" value="Unassembled WGS sequence"/>
</dbReference>
<name>A0A1I4XXP5_PSUAM</name>
<dbReference type="Gene3D" id="2.30.30.440">
    <property type="entry name" value="Domain of unknown function DUF1918"/>
    <property type="match status" value="1"/>
</dbReference>
<keyword evidence="3" id="KW-1185">Reference proteome</keyword>
<proteinExistence type="predicted"/>
<dbReference type="AlphaFoldDB" id="A0A1I4XXP5"/>
<protein>
    <recommendedName>
        <fullName evidence="1">DUF1918 domain-containing protein</fullName>
    </recommendedName>
</protein>
<evidence type="ECO:0000313" key="2">
    <source>
        <dbReference type="EMBL" id="SFN30516.1"/>
    </source>
</evidence>
<organism evidence="2 3">
    <name type="scientific">Pseudonocardia ammonioxydans</name>
    <dbReference type="NCBI Taxonomy" id="260086"/>
    <lineage>
        <taxon>Bacteria</taxon>
        <taxon>Bacillati</taxon>
        <taxon>Actinomycetota</taxon>
        <taxon>Actinomycetes</taxon>
        <taxon>Pseudonocardiales</taxon>
        <taxon>Pseudonocardiaceae</taxon>
        <taxon>Pseudonocardia</taxon>
    </lineage>
</organism>
<dbReference type="STRING" id="260086.SAMN05216207_101250"/>
<dbReference type="EMBL" id="FOUY01000012">
    <property type="protein sequence ID" value="SFN30516.1"/>
    <property type="molecule type" value="Genomic_DNA"/>
</dbReference>
<gene>
    <name evidence="2" type="ORF">SAMN05216207_101250</name>
</gene>
<dbReference type="Pfam" id="PF08940">
    <property type="entry name" value="DUF1918"/>
    <property type="match status" value="1"/>
</dbReference>
<evidence type="ECO:0000259" key="1">
    <source>
        <dbReference type="Pfam" id="PF08940"/>
    </source>
</evidence>
<accession>A0A1I4XXP5</accession>
<dbReference type="SUPFAM" id="SSF50118">
    <property type="entry name" value="Cell growth inhibitor/plasmid maintenance toxic component"/>
    <property type="match status" value="1"/>
</dbReference>
<reference evidence="2 3" key="1">
    <citation type="submission" date="2016-10" db="EMBL/GenBank/DDBJ databases">
        <authorList>
            <person name="de Groot N.N."/>
        </authorList>
    </citation>
    <scope>NUCLEOTIDE SEQUENCE [LARGE SCALE GENOMIC DNA]</scope>
    <source>
        <strain evidence="2 3">CGMCC 4.1877</strain>
    </source>
</reference>
<sequence length="63" mass="7125">MYDTASVGDRIVVEATIVDHGRRQGEVLEVLGRDTEQLRYRVRWSDGSESLFIPGPDAHIQRA</sequence>
<feature type="domain" description="DUF1918" evidence="1">
    <location>
        <begin position="5"/>
        <end position="60"/>
    </location>
</feature>
<dbReference type="InterPro" id="IPR015035">
    <property type="entry name" value="DUF1918"/>
</dbReference>